<dbReference type="EMBL" id="JMQN01000047">
    <property type="protein sequence ID" value="KEA62570.1"/>
    <property type="molecule type" value="Genomic_DNA"/>
</dbReference>
<gene>
    <name evidence="1" type="ORF">ADIMK_3042</name>
</gene>
<comment type="caution">
    <text evidence="1">The sequence shown here is derived from an EMBL/GenBank/DDBJ whole genome shotgun (WGS) entry which is preliminary data.</text>
</comment>
<organism evidence="1 2">
    <name type="scientific">Marinobacterium lacunae</name>
    <dbReference type="NCBI Taxonomy" id="1232683"/>
    <lineage>
        <taxon>Bacteria</taxon>
        <taxon>Pseudomonadati</taxon>
        <taxon>Pseudomonadota</taxon>
        <taxon>Gammaproteobacteria</taxon>
        <taxon>Oceanospirillales</taxon>
        <taxon>Oceanospirillaceae</taxon>
        <taxon>Marinobacterium</taxon>
    </lineage>
</organism>
<dbReference type="STRING" id="1232683.ADIMK_3042"/>
<accession>A0A081FVL5</accession>
<dbReference type="AlphaFoldDB" id="A0A081FVL5"/>
<dbReference type="PATRIC" id="fig|1232683.4.peg.2992"/>
<protein>
    <submittedName>
        <fullName evidence="1">Uncharacterized protein</fullName>
    </submittedName>
</protein>
<dbReference type="RefSeq" id="WP_036190043.1">
    <property type="nucleotide sequence ID" value="NZ_JMQN01000047.1"/>
</dbReference>
<keyword evidence="2" id="KW-1185">Reference proteome</keyword>
<evidence type="ECO:0000313" key="2">
    <source>
        <dbReference type="Proteomes" id="UP000028252"/>
    </source>
</evidence>
<sequence length="69" mass="8021">MKTTHTQEDPVQALNQFEHLAHEPQSGLGRGLARIAMLLAAGRYCRHRHLSISRQSTFQRNLMENHHEY</sequence>
<proteinExistence type="predicted"/>
<evidence type="ECO:0000313" key="1">
    <source>
        <dbReference type="EMBL" id="KEA62570.1"/>
    </source>
</evidence>
<reference evidence="1 2" key="1">
    <citation type="submission" date="2014-04" db="EMBL/GenBank/DDBJ databases">
        <title>Marinobacterium kochiensis sp. nov., isolated from sediment sample collected from Kochi backwaters in Kerala, India.</title>
        <authorList>
            <person name="Singh A."/>
            <person name="Pinnaka A.K."/>
        </authorList>
    </citation>
    <scope>NUCLEOTIDE SEQUENCE [LARGE SCALE GENOMIC DNA]</scope>
    <source>
        <strain evidence="1 2">AK27</strain>
    </source>
</reference>
<dbReference type="OrthoDB" id="6089659at2"/>
<name>A0A081FVL5_9GAMM</name>
<dbReference type="Proteomes" id="UP000028252">
    <property type="component" value="Unassembled WGS sequence"/>
</dbReference>